<dbReference type="InterPro" id="IPR005343">
    <property type="entry name" value="Noc2"/>
</dbReference>
<comment type="subcellular location">
    <subcellularLocation>
        <location evidence="1">Nucleus</location>
    </subcellularLocation>
</comment>
<name>A0A8C0ANH1_9AVES</name>
<evidence type="ECO:0000256" key="1">
    <source>
        <dbReference type="ARBA" id="ARBA00004123"/>
    </source>
</evidence>
<dbReference type="Pfam" id="PF03715">
    <property type="entry name" value="Noc2"/>
    <property type="match status" value="1"/>
</dbReference>
<organism evidence="5 6">
    <name type="scientific">Buteo japonicus</name>
    <dbReference type="NCBI Taxonomy" id="224669"/>
    <lineage>
        <taxon>Eukaryota</taxon>
        <taxon>Metazoa</taxon>
        <taxon>Chordata</taxon>
        <taxon>Craniata</taxon>
        <taxon>Vertebrata</taxon>
        <taxon>Euteleostomi</taxon>
        <taxon>Archelosauria</taxon>
        <taxon>Archosauria</taxon>
        <taxon>Dinosauria</taxon>
        <taxon>Saurischia</taxon>
        <taxon>Theropoda</taxon>
        <taxon>Coelurosauria</taxon>
        <taxon>Aves</taxon>
        <taxon>Neognathae</taxon>
        <taxon>Neoaves</taxon>
        <taxon>Telluraves</taxon>
        <taxon>Accipitrimorphae</taxon>
        <taxon>Accipitriformes</taxon>
        <taxon>Accipitridae</taxon>
        <taxon>Accipitrinae</taxon>
        <taxon>Buteo</taxon>
    </lineage>
</organism>
<dbReference type="Proteomes" id="UP000694555">
    <property type="component" value="Unplaced"/>
</dbReference>
<dbReference type="GO" id="GO:0042393">
    <property type="term" value="F:histone binding"/>
    <property type="evidence" value="ECO:0007669"/>
    <property type="project" value="TreeGrafter"/>
</dbReference>
<evidence type="ECO:0000313" key="6">
    <source>
        <dbReference type="Proteomes" id="UP000694555"/>
    </source>
</evidence>
<comment type="similarity">
    <text evidence="2">Belongs to the NOC2 family.</text>
</comment>
<dbReference type="GO" id="GO:0030691">
    <property type="term" value="C:Noc2p-Noc3p complex"/>
    <property type="evidence" value="ECO:0007669"/>
    <property type="project" value="TreeGrafter"/>
</dbReference>
<feature type="region of interest" description="Disordered" evidence="4">
    <location>
        <begin position="22"/>
        <end position="58"/>
    </location>
</feature>
<feature type="compositionally biased region" description="Acidic residues" evidence="4">
    <location>
        <begin position="42"/>
        <end position="55"/>
    </location>
</feature>
<evidence type="ECO:0000313" key="5">
    <source>
        <dbReference type="Ensembl" id="ENSBJAP00000003840.1"/>
    </source>
</evidence>
<keyword evidence="6" id="KW-1185">Reference proteome</keyword>
<proteinExistence type="inferred from homology"/>
<dbReference type="GO" id="GO:0005654">
    <property type="term" value="C:nucleoplasm"/>
    <property type="evidence" value="ECO:0007669"/>
    <property type="project" value="TreeGrafter"/>
</dbReference>
<sequence length="689" mass="79475">RLKDKDPEFYKFLEENDRTLLNFDASDSSDEEEERLHVPPDTLEEASDEDEEEEHETVKRKRVSFIPVSLKMVEEWKKAAERGLTPKLFHEITQAFKASVATTKGDNGGTDPSKFQVTDAAVFNALVSFCVRDLFRCLQKLLVVLPSTSPLWSKLRLDVKVYLGCTIQLLSCLTEASVGAAVLQHVSSIVPYYLSFPKQCRALLKQTINLWSTGEETVRVLAFLVLNKICRYKKEVYLSPLLKQMYIAFVKNSRFTSPNVLPMINFMQRTLTEMYALDTHTSYQHAFIYIRQLAIHLRSAMTIKKKENFQSVYNWQYIHCLYFWCRVLSTIYPSEVMEPLIYPLTQVIIGCIKLVPTARFYPLRMHCIRALTLLSENTRTFIPVLPFILEVFQQVDFNKKPGRMSAKPINFAVILKLSNANLQEKAFRDGLIEQLYDLMLEYLHCQAYSIGFPELVLPAVIQLKSFLKECKIANYCKPIRQLLEKLQENSAYIASRRQKATFGVASRESVEQWEKQVKEEGTPLTKYYTQWKKLREKEIQLEISGKERVRMKRLTCWTTSVPWEGKRAMSCQQDGSRSKPAPLVKEGKMPLFLARGISEMSSVLHFLISPTWGWLVVRWDLLSGQKCSGGHFPHLLPKGRLLGHSSWHRNSGCRRWGWELAYVRSLKESCLDANAVKVAELGSWPGSRK</sequence>
<evidence type="ECO:0000256" key="3">
    <source>
        <dbReference type="ARBA" id="ARBA00023242"/>
    </source>
</evidence>
<dbReference type="GO" id="GO:0003714">
    <property type="term" value="F:transcription corepressor activity"/>
    <property type="evidence" value="ECO:0007669"/>
    <property type="project" value="TreeGrafter"/>
</dbReference>
<dbReference type="SUPFAM" id="SSF48371">
    <property type="entry name" value="ARM repeat"/>
    <property type="match status" value="1"/>
</dbReference>
<dbReference type="GO" id="GO:0005730">
    <property type="term" value="C:nucleolus"/>
    <property type="evidence" value="ECO:0007669"/>
    <property type="project" value="TreeGrafter"/>
</dbReference>
<dbReference type="GO" id="GO:0000122">
    <property type="term" value="P:negative regulation of transcription by RNA polymerase II"/>
    <property type="evidence" value="ECO:0007669"/>
    <property type="project" value="TreeGrafter"/>
</dbReference>
<evidence type="ECO:0000256" key="4">
    <source>
        <dbReference type="SAM" id="MobiDB-lite"/>
    </source>
</evidence>
<accession>A0A8C0ANH1</accession>
<dbReference type="Ensembl" id="ENSBJAT00000003935.1">
    <property type="protein sequence ID" value="ENSBJAP00000003840.1"/>
    <property type="gene ID" value="ENSBJAG00000002765.1"/>
</dbReference>
<dbReference type="GO" id="GO:0030690">
    <property type="term" value="C:Noc1p-Noc2p complex"/>
    <property type="evidence" value="ECO:0007669"/>
    <property type="project" value="TreeGrafter"/>
</dbReference>
<dbReference type="InterPro" id="IPR016024">
    <property type="entry name" value="ARM-type_fold"/>
</dbReference>
<dbReference type="GO" id="GO:0042273">
    <property type="term" value="P:ribosomal large subunit biogenesis"/>
    <property type="evidence" value="ECO:0007669"/>
    <property type="project" value="TreeGrafter"/>
</dbReference>
<dbReference type="PANTHER" id="PTHR12687">
    <property type="entry name" value="NUCLEOLAR COMPLEX 2 AND RAD4-RELATED"/>
    <property type="match status" value="1"/>
</dbReference>
<protein>
    <submittedName>
        <fullName evidence="5">NOC2 like nucleolar associated transcriptional repressor</fullName>
    </submittedName>
</protein>
<dbReference type="PANTHER" id="PTHR12687:SF4">
    <property type="entry name" value="NUCLEOLAR COMPLEX PROTEIN 2 HOMOLOG"/>
    <property type="match status" value="1"/>
</dbReference>
<evidence type="ECO:0000256" key="2">
    <source>
        <dbReference type="ARBA" id="ARBA00005907"/>
    </source>
</evidence>
<reference evidence="5" key="2">
    <citation type="submission" date="2025-09" db="UniProtKB">
        <authorList>
            <consortium name="Ensembl"/>
        </authorList>
    </citation>
    <scope>IDENTIFICATION</scope>
</reference>
<keyword evidence="3" id="KW-0539">Nucleus</keyword>
<reference evidence="5" key="1">
    <citation type="submission" date="2025-08" db="UniProtKB">
        <authorList>
            <consortium name="Ensembl"/>
        </authorList>
    </citation>
    <scope>IDENTIFICATION</scope>
</reference>
<dbReference type="AlphaFoldDB" id="A0A8C0ANH1"/>